<name>A0A4S2KMA2_OPIFE</name>
<organism evidence="2 3">
    <name type="scientific">Opisthorchis felineus</name>
    <dbReference type="NCBI Taxonomy" id="147828"/>
    <lineage>
        <taxon>Eukaryota</taxon>
        <taxon>Metazoa</taxon>
        <taxon>Spiralia</taxon>
        <taxon>Lophotrochozoa</taxon>
        <taxon>Platyhelminthes</taxon>
        <taxon>Trematoda</taxon>
        <taxon>Digenea</taxon>
        <taxon>Opisthorchiida</taxon>
        <taxon>Opisthorchiata</taxon>
        <taxon>Opisthorchiidae</taxon>
        <taxon>Opisthorchis</taxon>
    </lineage>
</organism>
<dbReference type="AlphaFoldDB" id="A0A4S2KMA2"/>
<proteinExistence type="predicted"/>
<evidence type="ECO:0000313" key="3">
    <source>
        <dbReference type="Proteomes" id="UP000308267"/>
    </source>
</evidence>
<gene>
    <name evidence="2" type="ORF">CRM22_010821</name>
</gene>
<sequence length="108" mass="12094">MNRETYAVQPAQNEKRVRSIEEFESTGAFRVLEAHMDGANSPVENSAAAHNSSTRDVKLHEPHHRAAKGQIPGPLAHKPEHRICNVHIDRVSTDIWSYSKLKAKANSM</sequence>
<feature type="compositionally biased region" description="Polar residues" evidence="1">
    <location>
        <begin position="42"/>
        <end position="52"/>
    </location>
</feature>
<evidence type="ECO:0000256" key="1">
    <source>
        <dbReference type="SAM" id="MobiDB-lite"/>
    </source>
</evidence>
<evidence type="ECO:0000313" key="2">
    <source>
        <dbReference type="EMBL" id="TGZ50426.1"/>
    </source>
</evidence>
<reference evidence="2 3" key="1">
    <citation type="journal article" date="2019" name="BMC Genomics">
        <title>New insights from Opisthorchis felineus genome: update on genomics of the epidemiologically important liver flukes.</title>
        <authorList>
            <person name="Ershov N.I."/>
            <person name="Mordvinov V.A."/>
            <person name="Prokhortchouk E.B."/>
            <person name="Pakharukova M.Y."/>
            <person name="Gunbin K.V."/>
            <person name="Ustyantsev K."/>
            <person name="Genaev M.A."/>
            <person name="Blinov A.G."/>
            <person name="Mazur A."/>
            <person name="Boulygina E."/>
            <person name="Tsygankova S."/>
            <person name="Khrameeva E."/>
            <person name="Chekanov N."/>
            <person name="Fan G."/>
            <person name="Xiao A."/>
            <person name="Zhang H."/>
            <person name="Xu X."/>
            <person name="Yang H."/>
            <person name="Solovyev V."/>
            <person name="Lee S.M."/>
            <person name="Liu X."/>
            <person name="Afonnikov D.A."/>
            <person name="Skryabin K.G."/>
        </authorList>
    </citation>
    <scope>NUCLEOTIDE SEQUENCE [LARGE SCALE GENOMIC DNA]</scope>
    <source>
        <strain evidence="2">AK-0245</strain>
        <tissue evidence="2">Whole organism</tissue>
    </source>
</reference>
<keyword evidence="3" id="KW-1185">Reference proteome</keyword>
<accession>A0A4S2KMA2</accession>
<dbReference type="Proteomes" id="UP000308267">
    <property type="component" value="Unassembled WGS sequence"/>
</dbReference>
<protein>
    <submittedName>
        <fullName evidence="2">Uncharacterized protein</fullName>
    </submittedName>
</protein>
<feature type="region of interest" description="Disordered" evidence="1">
    <location>
        <begin position="41"/>
        <end position="78"/>
    </location>
</feature>
<dbReference type="EMBL" id="SJOL01010838">
    <property type="protein sequence ID" value="TGZ50426.1"/>
    <property type="molecule type" value="Genomic_DNA"/>
</dbReference>
<comment type="caution">
    <text evidence="2">The sequence shown here is derived from an EMBL/GenBank/DDBJ whole genome shotgun (WGS) entry which is preliminary data.</text>
</comment>